<reference evidence="9 10" key="1">
    <citation type="submission" date="2019-03" db="EMBL/GenBank/DDBJ databases">
        <title>Genomic Encyclopedia of Type Strains, Phase IV (KMG-IV): sequencing the most valuable type-strain genomes for metagenomic binning, comparative biology and taxonomic classification.</title>
        <authorList>
            <person name="Goeker M."/>
        </authorList>
    </citation>
    <scope>NUCLEOTIDE SEQUENCE [LARGE SCALE GENOMIC DNA]</scope>
    <source>
        <strain evidence="9 10">DSM 104836</strain>
    </source>
</reference>
<feature type="transmembrane region" description="Helical" evidence="6">
    <location>
        <begin position="41"/>
        <end position="58"/>
    </location>
</feature>
<evidence type="ECO:0000313" key="10">
    <source>
        <dbReference type="Proteomes" id="UP000295696"/>
    </source>
</evidence>
<dbReference type="AlphaFoldDB" id="A0A4R3JBF4"/>
<sequence length="688" mass="72336">MRALDRIEAALLDQRGHLFAWVPVFLALGVGGYFLLRVEPATWVLGLCAGAGAVMLVFQRRLGAAWGPPLAAVALILLGVAVAGARAHQVSAPVLSFRYYGPVEGRIIGIDRSASDAVRLTLDRVVLSRTSPDRTPERVRVSLHGEQGFITPTPGMTVILTGHLSPPQGAVEPGGFDFRRHSWFLRLGAVGYTRTPVLMLEPPEGGLFVFRARMALSAKVQAALPGETGAFAAAVMTGDRSGMGQDTLEALRQSNLAHLLAISGLHMGLLAGFVFAALRLGFLLWPAAALRLPVKKLAAGGAMLVAGFYLALSGGNVATERAFVMAAVALGAVIVDRRALSLRAVAMAALIVLILRPEALLGPGFQMSFAATAALVAVFGALRDLDMEWVPRWVRPILAVVISSAVAGAATAPVGMAHFNQAAHYGLLANLVSVPLMGVLVMPAAVVSACLLPFGLEGVALWFMGLGLDWILLVATTVSGWEGAVGQVTSPGPWVLPMLALGMLFLMLWQGRVRLAGLGPVALALALWAGADRPGVLVAEDGALMGVLGPEGRALSKPKGAGFVAGVWLENDGDAAEQAEAATRWPGGGVLRELSYGARTFRHAQGKRGLTALLETGCAAEEIVVTTADLEGRELACDVYDPQRLRQTGAMSFDLEEGRLVRRTAAEYAGDRLWTGAPRKKLQLASAE</sequence>
<feature type="transmembrane region" description="Helical" evidence="6">
    <location>
        <begin position="493"/>
        <end position="509"/>
    </location>
</feature>
<dbReference type="OrthoDB" id="9790149at2"/>
<accession>A0A4R3JBF4</accession>
<dbReference type="Proteomes" id="UP000295696">
    <property type="component" value="Unassembled WGS sequence"/>
</dbReference>
<evidence type="ECO:0000256" key="5">
    <source>
        <dbReference type="ARBA" id="ARBA00023136"/>
    </source>
</evidence>
<feature type="transmembrane region" description="Helical" evidence="6">
    <location>
        <begin position="294"/>
        <end position="312"/>
    </location>
</feature>
<evidence type="ECO:0000256" key="6">
    <source>
        <dbReference type="SAM" id="Phobius"/>
    </source>
</evidence>
<comment type="caution">
    <text evidence="9">The sequence shown here is derived from an EMBL/GenBank/DDBJ whole genome shotgun (WGS) entry which is preliminary data.</text>
</comment>
<dbReference type="RefSeq" id="WP_132245079.1">
    <property type="nucleotide sequence ID" value="NZ_SLZU01000007.1"/>
</dbReference>
<name>A0A4R3JBF4_9RHOB</name>
<comment type="subcellular location">
    <subcellularLocation>
        <location evidence="1">Cell membrane</location>
        <topology evidence="1">Multi-pass membrane protein</topology>
    </subcellularLocation>
</comment>
<gene>
    <name evidence="9" type="ORF">EDD52_10781</name>
</gene>
<keyword evidence="2" id="KW-1003">Cell membrane</keyword>
<feature type="transmembrane region" description="Helical" evidence="6">
    <location>
        <begin position="365"/>
        <end position="385"/>
    </location>
</feature>
<dbReference type="NCBIfam" id="TIGR00360">
    <property type="entry name" value="ComEC_N-term"/>
    <property type="match status" value="1"/>
</dbReference>
<keyword evidence="3 6" id="KW-0812">Transmembrane</keyword>
<feature type="transmembrane region" description="Helical" evidence="6">
    <location>
        <begin position="397"/>
        <end position="419"/>
    </location>
</feature>
<protein>
    <submittedName>
        <fullName evidence="9">Competence protein ComEC</fullName>
    </submittedName>
</protein>
<keyword evidence="5 6" id="KW-0472">Membrane</keyword>
<feature type="transmembrane region" description="Helical" evidence="6">
    <location>
        <begin position="70"/>
        <end position="88"/>
    </location>
</feature>
<organism evidence="9 10">
    <name type="scientific">Primorskyibacter sedentarius</name>
    <dbReference type="NCBI Taxonomy" id="745311"/>
    <lineage>
        <taxon>Bacteria</taxon>
        <taxon>Pseudomonadati</taxon>
        <taxon>Pseudomonadota</taxon>
        <taxon>Alphaproteobacteria</taxon>
        <taxon>Rhodobacterales</taxon>
        <taxon>Roseobacteraceae</taxon>
        <taxon>Primorskyibacter</taxon>
    </lineage>
</organism>
<dbReference type="InterPro" id="IPR025405">
    <property type="entry name" value="DUF4131"/>
</dbReference>
<dbReference type="InterPro" id="IPR004477">
    <property type="entry name" value="ComEC_N"/>
</dbReference>
<evidence type="ECO:0000259" key="8">
    <source>
        <dbReference type="Pfam" id="PF13567"/>
    </source>
</evidence>
<dbReference type="GO" id="GO:0005886">
    <property type="term" value="C:plasma membrane"/>
    <property type="evidence" value="ECO:0007669"/>
    <property type="project" value="UniProtKB-SubCell"/>
</dbReference>
<evidence type="ECO:0000259" key="7">
    <source>
        <dbReference type="Pfam" id="PF03772"/>
    </source>
</evidence>
<dbReference type="Pfam" id="PF13567">
    <property type="entry name" value="DUF4131"/>
    <property type="match status" value="1"/>
</dbReference>
<evidence type="ECO:0000256" key="4">
    <source>
        <dbReference type="ARBA" id="ARBA00022989"/>
    </source>
</evidence>
<dbReference type="Pfam" id="PF03772">
    <property type="entry name" value="Competence"/>
    <property type="match status" value="1"/>
</dbReference>
<keyword evidence="10" id="KW-1185">Reference proteome</keyword>
<feature type="domain" description="DUF4131" evidence="8">
    <location>
        <begin position="40"/>
        <end position="195"/>
    </location>
</feature>
<feature type="transmembrane region" description="Helical" evidence="6">
    <location>
        <begin position="459"/>
        <end position="481"/>
    </location>
</feature>
<keyword evidence="4 6" id="KW-1133">Transmembrane helix</keyword>
<feature type="transmembrane region" description="Helical" evidence="6">
    <location>
        <begin position="256"/>
        <end position="282"/>
    </location>
</feature>
<dbReference type="PANTHER" id="PTHR30619">
    <property type="entry name" value="DNA INTERNALIZATION/COMPETENCE PROTEIN COMEC/REC2"/>
    <property type="match status" value="1"/>
</dbReference>
<dbReference type="EMBL" id="SLZU01000007">
    <property type="protein sequence ID" value="TCS63248.1"/>
    <property type="molecule type" value="Genomic_DNA"/>
</dbReference>
<dbReference type="PANTHER" id="PTHR30619:SF1">
    <property type="entry name" value="RECOMBINATION PROTEIN 2"/>
    <property type="match status" value="1"/>
</dbReference>
<evidence type="ECO:0000256" key="3">
    <source>
        <dbReference type="ARBA" id="ARBA00022692"/>
    </source>
</evidence>
<evidence type="ECO:0000256" key="2">
    <source>
        <dbReference type="ARBA" id="ARBA00022475"/>
    </source>
</evidence>
<dbReference type="InterPro" id="IPR052159">
    <property type="entry name" value="Competence_DNA_uptake"/>
</dbReference>
<feature type="transmembrane region" description="Helical" evidence="6">
    <location>
        <begin position="342"/>
        <end position="359"/>
    </location>
</feature>
<feature type="domain" description="ComEC/Rec2-related protein" evidence="7">
    <location>
        <begin position="236"/>
        <end position="511"/>
    </location>
</feature>
<proteinExistence type="predicted"/>
<feature type="transmembrane region" description="Helical" evidence="6">
    <location>
        <begin position="425"/>
        <end position="452"/>
    </location>
</feature>
<feature type="transmembrane region" description="Helical" evidence="6">
    <location>
        <begin position="18"/>
        <end position="35"/>
    </location>
</feature>
<evidence type="ECO:0000256" key="1">
    <source>
        <dbReference type="ARBA" id="ARBA00004651"/>
    </source>
</evidence>
<evidence type="ECO:0000313" key="9">
    <source>
        <dbReference type="EMBL" id="TCS63248.1"/>
    </source>
</evidence>